<evidence type="ECO:0000256" key="11">
    <source>
        <dbReference type="ARBA" id="ARBA00047899"/>
    </source>
</evidence>
<feature type="domain" description="AGC-kinase C-terminal" evidence="17">
    <location>
        <begin position="338"/>
        <end position="409"/>
    </location>
</feature>
<protein>
    <recommendedName>
        <fullName evidence="3">non-specific serine/threonine protein kinase</fullName>
        <ecNumber evidence="3">2.7.11.1</ecNumber>
    </recommendedName>
</protein>
<evidence type="ECO:0000256" key="12">
    <source>
        <dbReference type="ARBA" id="ARBA00048679"/>
    </source>
</evidence>
<comment type="catalytic activity">
    <reaction evidence="11">
        <text>L-threonyl-[protein] + ATP = O-phospho-L-threonyl-[protein] + ADP + H(+)</text>
        <dbReference type="Rhea" id="RHEA:46608"/>
        <dbReference type="Rhea" id="RHEA-COMP:11060"/>
        <dbReference type="Rhea" id="RHEA-COMP:11605"/>
        <dbReference type="ChEBI" id="CHEBI:15378"/>
        <dbReference type="ChEBI" id="CHEBI:30013"/>
        <dbReference type="ChEBI" id="CHEBI:30616"/>
        <dbReference type="ChEBI" id="CHEBI:61977"/>
        <dbReference type="ChEBI" id="CHEBI:456216"/>
        <dbReference type="EC" id="2.7.11.1"/>
    </reaction>
</comment>
<organism evidence="18 19">
    <name type="scientific">Globodera pallida</name>
    <name type="common">Potato cyst nematode worm</name>
    <name type="synonym">Heterodera pallida</name>
    <dbReference type="NCBI Taxonomy" id="36090"/>
    <lineage>
        <taxon>Eukaryota</taxon>
        <taxon>Metazoa</taxon>
        <taxon>Ecdysozoa</taxon>
        <taxon>Nematoda</taxon>
        <taxon>Chromadorea</taxon>
        <taxon>Rhabditida</taxon>
        <taxon>Tylenchina</taxon>
        <taxon>Tylenchomorpha</taxon>
        <taxon>Tylenchoidea</taxon>
        <taxon>Heteroderidae</taxon>
        <taxon>Heteroderinae</taxon>
        <taxon>Globodera</taxon>
    </lineage>
</organism>
<reference evidence="18" key="1">
    <citation type="submission" date="2014-05" db="EMBL/GenBank/DDBJ databases">
        <title>The genome and life-stage specific transcriptomes of Globodera pallida elucidate key aspects of plant parasitism by a cyst nematode.</title>
        <authorList>
            <person name="Cotton J.A."/>
            <person name="Lilley C.J."/>
            <person name="Jones L.M."/>
            <person name="Kikuchi T."/>
            <person name="Reid A.J."/>
            <person name="Thorpe P."/>
            <person name="Tsai I.J."/>
            <person name="Beasley H."/>
            <person name="Blok V."/>
            <person name="Cock P.J.A."/>
            <person name="Van den Akker S.E."/>
            <person name="Holroyd N."/>
            <person name="Hunt M."/>
            <person name="Mantelin S."/>
            <person name="Naghra H."/>
            <person name="Pain A."/>
            <person name="Palomares-Rius J.E."/>
            <person name="Zarowiecki M."/>
            <person name="Berriman M."/>
            <person name="Jones J.T."/>
            <person name="Urwin P.E."/>
        </authorList>
    </citation>
    <scope>NUCLEOTIDE SEQUENCE [LARGE SCALE GENOMIC DNA]</scope>
    <source>
        <strain evidence="18">Lindley</strain>
    </source>
</reference>
<keyword evidence="7" id="KW-0808">Transferase</keyword>
<dbReference type="GO" id="GO:0005856">
    <property type="term" value="C:cytoskeleton"/>
    <property type="evidence" value="ECO:0007669"/>
    <property type="project" value="TreeGrafter"/>
</dbReference>
<evidence type="ECO:0000256" key="7">
    <source>
        <dbReference type="ARBA" id="ARBA00022679"/>
    </source>
</evidence>
<dbReference type="PROSITE" id="PS51285">
    <property type="entry name" value="AGC_KINASE_CTER"/>
    <property type="match status" value="1"/>
</dbReference>
<proteinExistence type="predicted"/>
<dbReference type="GO" id="GO:0007266">
    <property type="term" value="P:Rho protein signal transduction"/>
    <property type="evidence" value="ECO:0007669"/>
    <property type="project" value="TreeGrafter"/>
</dbReference>
<dbReference type="PROSITE" id="PS50011">
    <property type="entry name" value="PROTEIN_KINASE_DOM"/>
    <property type="match status" value="1"/>
</dbReference>
<dbReference type="GO" id="GO:0072518">
    <property type="term" value="F:Rho-dependent protein serine/threonine kinase activity"/>
    <property type="evidence" value="ECO:0007669"/>
    <property type="project" value="TreeGrafter"/>
</dbReference>
<feature type="coiled-coil region" evidence="14">
    <location>
        <begin position="584"/>
        <end position="642"/>
    </location>
</feature>
<dbReference type="InterPro" id="IPR011009">
    <property type="entry name" value="Kinase-like_dom_sf"/>
</dbReference>
<dbReference type="GO" id="GO:0031032">
    <property type="term" value="P:actomyosin structure organization"/>
    <property type="evidence" value="ECO:0007669"/>
    <property type="project" value="TreeGrafter"/>
</dbReference>
<evidence type="ECO:0000313" key="19">
    <source>
        <dbReference type="WBParaSite" id="GPLIN_000091200"/>
    </source>
</evidence>
<reference evidence="19" key="2">
    <citation type="submission" date="2016-06" db="UniProtKB">
        <authorList>
            <consortium name="WormBaseParasite"/>
        </authorList>
    </citation>
    <scope>IDENTIFICATION</scope>
</reference>
<dbReference type="InterPro" id="IPR017441">
    <property type="entry name" value="Protein_kinase_ATP_BS"/>
</dbReference>
<dbReference type="InterPro" id="IPR050839">
    <property type="entry name" value="Rho-assoc_Ser/Thr_Kinase"/>
</dbReference>
<dbReference type="PROSITE" id="PS00108">
    <property type="entry name" value="PROTEIN_KINASE_ST"/>
    <property type="match status" value="1"/>
</dbReference>
<evidence type="ECO:0000256" key="15">
    <source>
        <dbReference type="SAM" id="MobiDB-lite"/>
    </source>
</evidence>
<evidence type="ECO:0000313" key="18">
    <source>
        <dbReference type="Proteomes" id="UP000050741"/>
    </source>
</evidence>
<comment type="subcellular location">
    <subcellularLocation>
        <location evidence="2">Cytoplasm</location>
    </subcellularLocation>
</comment>
<comment type="catalytic activity">
    <reaction evidence="12">
        <text>L-seryl-[protein] + ATP = O-phospho-L-seryl-[protein] + ADP + H(+)</text>
        <dbReference type="Rhea" id="RHEA:17989"/>
        <dbReference type="Rhea" id="RHEA-COMP:9863"/>
        <dbReference type="Rhea" id="RHEA-COMP:11604"/>
        <dbReference type="ChEBI" id="CHEBI:15378"/>
        <dbReference type="ChEBI" id="CHEBI:29999"/>
        <dbReference type="ChEBI" id="CHEBI:30616"/>
        <dbReference type="ChEBI" id="CHEBI:83421"/>
        <dbReference type="ChEBI" id="CHEBI:456216"/>
        <dbReference type="EC" id="2.7.11.1"/>
    </reaction>
</comment>
<dbReference type="FunFam" id="1.10.510.10:FF:000047">
    <property type="entry name" value="Rho-associated protein kinase 1"/>
    <property type="match status" value="1"/>
</dbReference>
<dbReference type="InterPro" id="IPR000961">
    <property type="entry name" value="AGC-kinase_C"/>
</dbReference>
<dbReference type="Proteomes" id="UP000050741">
    <property type="component" value="Unassembled WGS sequence"/>
</dbReference>
<keyword evidence="18" id="KW-1185">Reference proteome</keyword>
<feature type="domain" description="Protein kinase" evidence="16">
    <location>
        <begin position="75"/>
        <end position="337"/>
    </location>
</feature>
<dbReference type="EC" id="2.7.11.1" evidence="3"/>
<evidence type="ECO:0000259" key="17">
    <source>
        <dbReference type="PROSITE" id="PS51285"/>
    </source>
</evidence>
<dbReference type="Pfam" id="PF00433">
    <property type="entry name" value="Pkinase_C"/>
    <property type="match status" value="1"/>
</dbReference>
<keyword evidence="8 13" id="KW-0547">Nucleotide-binding</keyword>
<dbReference type="GO" id="GO:0048598">
    <property type="term" value="P:embryonic morphogenesis"/>
    <property type="evidence" value="ECO:0007669"/>
    <property type="project" value="TreeGrafter"/>
</dbReference>
<evidence type="ECO:0000256" key="1">
    <source>
        <dbReference type="ARBA" id="ARBA00001946"/>
    </source>
</evidence>
<dbReference type="InterPro" id="IPR017892">
    <property type="entry name" value="Pkinase_C"/>
</dbReference>
<sequence>MMDEKDDKSTDQLISRILDPRFVLNLDGLLDAIIALFNDCNFPVLKRIRNIETFIARNEGLIKSLIGCRMTITDFKLIKIIGRGAFGEVQLVRNLKSKKVYAMKLLDKDKMIRRSDSAFFWEERDIMAHSQSDWIVKLHYAFQDLRYLYMVMEFMPGGDLVNLMANYDIPEQWAQFYTAELVLALDAIHSLGYVHRDVKPDNMLISESGHIKLADFGTCVKMNEDGFVMCSSAVGTPDYISPEVLRSQGGEGVYGREVDWWSVGIFLYEMLVGETPFYSDSLVNTYARIMDHDRQLQFPGDVSVSEHAKDIIRKFLSEPNERLGRNGMEPIKMHPFFGNPKWTFSTIQHATPPFVPELNSDDDTSHFEDVEQADPVNSESFQIPKAFTGNQLPFIGFTYSNEFGPLDAIRRQISSPNAALLNGILQQNNSSKTSNANSVETAQLKEEKKHLELRVDELQNQLVAVSAASRQEIETLQRDKGFLELRTTELKEQLERVSKHEVEQLKSEKISLEIRVDELKERLDSIAPTKEEAEQLREEKKSLELHVSKLKEQLSLNSTAPRKYSISPELEQLKFEKRVVETRVGQLTELLDNARQLAEAFKRELQERKEEMAQKERHLQNLPNLERQLDELRQTLERERRSHSLLHESFTNVQREKSHYHAELVEANQRCKEKHEAMQAMVTEFSQRESRLDANVRQLQNEMLQVRKHSHGAMGLAPVRTGTPSLASAVSTSSLISNSTTTFHNTSIGSLSTNWEKFPADQLVILCKREIQLKEECIKKLVSLAQQKGINDDSRNKSKKKKNNDKKRNQDIAALQWERDRKRLEDELRKQEEHVSFLQQEIYDEQQMAREYKNQLERYQESFPELPEAYSNPHFDLRQRGPPRRRVAAENALVNPSNATHLPPENRN</sequence>
<feature type="region of interest" description="Disordered" evidence="15">
    <location>
        <begin position="864"/>
        <end position="884"/>
    </location>
</feature>
<evidence type="ECO:0000256" key="14">
    <source>
        <dbReference type="SAM" id="Coils"/>
    </source>
</evidence>
<feature type="coiled-coil region" evidence="14">
    <location>
        <begin position="441"/>
        <end position="553"/>
    </location>
</feature>
<dbReference type="GO" id="GO:0005737">
    <property type="term" value="C:cytoplasm"/>
    <property type="evidence" value="ECO:0007669"/>
    <property type="project" value="UniProtKB-SubCell"/>
</dbReference>
<feature type="region of interest" description="Disordered" evidence="15">
    <location>
        <begin position="790"/>
        <end position="811"/>
    </location>
</feature>
<dbReference type="GO" id="GO:0000281">
    <property type="term" value="P:mitotic cytokinesis"/>
    <property type="evidence" value="ECO:0007669"/>
    <property type="project" value="TreeGrafter"/>
</dbReference>
<dbReference type="Gene3D" id="3.30.200.20">
    <property type="entry name" value="Phosphorylase Kinase, domain 1"/>
    <property type="match status" value="1"/>
</dbReference>
<keyword evidence="9" id="KW-0418">Kinase</keyword>
<dbReference type="AlphaFoldDB" id="A0A183BJY3"/>
<evidence type="ECO:0000256" key="10">
    <source>
        <dbReference type="ARBA" id="ARBA00022840"/>
    </source>
</evidence>
<evidence type="ECO:0000259" key="16">
    <source>
        <dbReference type="PROSITE" id="PS50011"/>
    </source>
</evidence>
<evidence type="ECO:0000256" key="9">
    <source>
        <dbReference type="ARBA" id="ARBA00022777"/>
    </source>
</evidence>
<dbReference type="SMART" id="SM00220">
    <property type="entry name" value="S_TKc"/>
    <property type="match status" value="1"/>
</dbReference>
<dbReference type="PROSITE" id="PS00107">
    <property type="entry name" value="PROTEIN_KINASE_ATP"/>
    <property type="match status" value="1"/>
</dbReference>
<evidence type="ECO:0000256" key="13">
    <source>
        <dbReference type="PROSITE-ProRule" id="PRU10141"/>
    </source>
</evidence>
<keyword evidence="6" id="KW-0597">Phosphoprotein</keyword>
<evidence type="ECO:0000256" key="8">
    <source>
        <dbReference type="ARBA" id="ARBA00022741"/>
    </source>
</evidence>
<keyword evidence="4" id="KW-0963">Cytoplasm</keyword>
<dbReference type="PANTHER" id="PTHR22988:SF73">
    <property type="entry name" value="RHO-ASSOCIATED PROTEIN KINASE"/>
    <property type="match status" value="1"/>
</dbReference>
<dbReference type="InterPro" id="IPR000719">
    <property type="entry name" value="Prot_kinase_dom"/>
</dbReference>
<dbReference type="SUPFAM" id="SSF56112">
    <property type="entry name" value="Protein kinase-like (PK-like)"/>
    <property type="match status" value="1"/>
</dbReference>
<name>A0A183BJY3_GLOPA</name>
<keyword evidence="10 13" id="KW-0067">ATP-binding</keyword>
<dbReference type="Pfam" id="PF00069">
    <property type="entry name" value="Pkinase"/>
    <property type="match status" value="1"/>
</dbReference>
<dbReference type="PANTHER" id="PTHR22988">
    <property type="entry name" value="MYOTONIC DYSTROPHY S/T KINASE-RELATED"/>
    <property type="match status" value="1"/>
</dbReference>
<dbReference type="GO" id="GO:0005524">
    <property type="term" value="F:ATP binding"/>
    <property type="evidence" value="ECO:0007669"/>
    <property type="project" value="UniProtKB-UniRule"/>
</dbReference>
<evidence type="ECO:0000256" key="3">
    <source>
        <dbReference type="ARBA" id="ARBA00012513"/>
    </source>
</evidence>
<feature type="binding site" evidence="13">
    <location>
        <position position="104"/>
    </location>
    <ligand>
        <name>ATP</name>
        <dbReference type="ChEBI" id="CHEBI:30616"/>
    </ligand>
</feature>
<evidence type="ECO:0000256" key="2">
    <source>
        <dbReference type="ARBA" id="ARBA00004496"/>
    </source>
</evidence>
<dbReference type="InterPro" id="IPR008271">
    <property type="entry name" value="Ser/Thr_kinase_AS"/>
</dbReference>
<dbReference type="Gene3D" id="1.10.510.10">
    <property type="entry name" value="Transferase(Phosphotransferase) domain 1"/>
    <property type="match status" value="1"/>
</dbReference>
<evidence type="ECO:0000256" key="6">
    <source>
        <dbReference type="ARBA" id="ARBA00022553"/>
    </source>
</evidence>
<dbReference type="GO" id="GO:1901888">
    <property type="term" value="P:regulation of cell junction assembly"/>
    <property type="evidence" value="ECO:0007669"/>
    <property type="project" value="TreeGrafter"/>
</dbReference>
<evidence type="ECO:0000256" key="4">
    <source>
        <dbReference type="ARBA" id="ARBA00022490"/>
    </source>
</evidence>
<dbReference type="WBParaSite" id="GPLIN_000091200">
    <property type="protein sequence ID" value="GPLIN_000091200"/>
    <property type="gene ID" value="GPLIN_000091200"/>
</dbReference>
<keyword evidence="14" id="KW-0175">Coiled coil</keyword>
<comment type="cofactor">
    <cofactor evidence="1">
        <name>Mg(2+)</name>
        <dbReference type="ChEBI" id="CHEBI:18420"/>
    </cofactor>
</comment>
<dbReference type="FunFam" id="3.30.200.20:FF:000017">
    <property type="entry name" value="Non-specific serine/threonine protein kinase"/>
    <property type="match status" value="1"/>
</dbReference>
<keyword evidence="5" id="KW-0723">Serine/threonine-protein kinase</keyword>
<dbReference type="SMART" id="SM00133">
    <property type="entry name" value="S_TK_X"/>
    <property type="match status" value="1"/>
</dbReference>
<accession>A0A183BJY3</accession>
<evidence type="ECO:0000256" key="5">
    <source>
        <dbReference type="ARBA" id="ARBA00022527"/>
    </source>
</evidence>
<dbReference type="GO" id="GO:0030866">
    <property type="term" value="P:cortical actin cytoskeleton organization"/>
    <property type="evidence" value="ECO:0007669"/>
    <property type="project" value="TreeGrafter"/>
</dbReference>